<evidence type="ECO:0000313" key="3">
    <source>
        <dbReference type="EMBL" id="KAJ4466226.1"/>
    </source>
</evidence>
<dbReference type="Proteomes" id="UP001150217">
    <property type="component" value="Unassembled WGS sequence"/>
</dbReference>
<feature type="coiled-coil region" evidence="1">
    <location>
        <begin position="117"/>
        <end position="144"/>
    </location>
</feature>
<dbReference type="Gene3D" id="1.10.287.1490">
    <property type="match status" value="1"/>
</dbReference>
<feature type="compositionally biased region" description="Polar residues" evidence="2">
    <location>
        <begin position="543"/>
        <end position="563"/>
    </location>
</feature>
<keyword evidence="1" id="KW-0175">Coiled coil</keyword>
<sequence>MSSRIRATTAAEKASTSAISKIDITRIELENTIKDLETSLASKDSHTETQNSTIERLETEKRWLEATAAAEKPQSEADCVAMKKFRDEAKAGKTRAGQLQGKIKDLETNLASKDLHTQTLNSTIELLETEKQRLEATAAAEKASEFVFSMAEHLVIYSFQPQSEADHAALRKLRDEAKARKTRADQLEGRIKDLETSLASKDSHTQTLNSTIESLETEKRWLEATAAAEKPQNEADRVVLKKLRDEAKAGKTRAGQLEGRIKDLETSLASKDSHTQMLNSTIQLLETEKRRLETTAAAEKPQIEADRAALKKFRDECSASHTQVLNSKIRALETEKRNLEEIAAAERPQIEADRAALSKIKRETAAGAARIRDLEQKINDLGTLPSKSKMEKLIAENALLKSSISQERNRLLTYQTDHARFDTLEKDYYHLQVCAQYLLTAKLQEKAQELVLLKQSYETERETGQLTEAQELQPLRESLAKLQAQHAEDKAANSFARASILRLQSEIETVTRERDSQVLANDSVSNLQDTITKLREQYEQEALSHSQKQGRVTALEQQESSENGPLLSQIEKLKEERDKYKDELNAQSAGHHFLSSRKNRTLSRANVNAKMRYAKKMFPSYKLVDPGVCALISVGGFDLTLVIAIFCGQLLSRVNQY</sequence>
<organism evidence="3 4">
    <name type="scientific">Lentinula lateritia</name>
    <dbReference type="NCBI Taxonomy" id="40482"/>
    <lineage>
        <taxon>Eukaryota</taxon>
        <taxon>Fungi</taxon>
        <taxon>Dikarya</taxon>
        <taxon>Basidiomycota</taxon>
        <taxon>Agaricomycotina</taxon>
        <taxon>Agaricomycetes</taxon>
        <taxon>Agaricomycetidae</taxon>
        <taxon>Agaricales</taxon>
        <taxon>Marasmiineae</taxon>
        <taxon>Omphalotaceae</taxon>
        <taxon>Lentinula</taxon>
    </lineage>
</organism>
<feature type="region of interest" description="Disordered" evidence="2">
    <location>
        <begin position="542"/>
        <end position="565"/>
    </location>
</feature>
<protein>
    <submittedName>
        <fullName evidence="3">Uncharacterized protein</fullName>
    </submittedName>
</protein>
<proteinExistence type="predicted"/>
<name>A0ABQ8UYV3_9AGAR</name>
<evidence type="ECO:0000256" key="2">
    <source>
        <dbReference type="SAM" id="MobiDB-lite"/>
    </source>
</evidence>
<feature type="coiled-coil region" evidence="1">
    <location>
        <begin position="170"/>
        <end position="197"/>
    </location>
</feature>
<gene>
    <name evidence="3" type="ORF">C8R41DRAFT_871689</name>
</gene>
<reference evidence="3" key="1">
    <citation type="submission" date="2022-08" db="EMBL/GenBank/DDBJ databases">
        <title>A Global Phylogenomic Analysis of the Shiitake Genus Lentinula.</title>
        <authorList>
            <consortium name="DOE Joint Genome Institute"/>
            <person name="Sierra-Patev S."/>
            <person name="Min B."/>
            <person name="Naranjo-Ortiz M."/>
            <person name="Looney B."/>
            <person name="Konkel Z."/>
            <person name="Slot J.C."/>
            <person name="Sakamoto Y."/>
            <person name="Steenwyk J.L."/>
            <person name="Rokas A."/>
            <person name="Carro J."/>
            <person name="Camarero S."/>
            <person name="Ferreira P."/>
            <person name="Molpeceres G."/>
            <person name="Ruiz-Duenas F.J."/>
            <person name="Serrano A."/>
            <person name="Henrissat B."/>
            <person name="Drula E."/>
            <person name="Hughes K.W."/>
            <person name="Mata J.L."/>
            <person name="Ishikawa N.K."/>
            <person name="Vargas-Isla R."/>
            <person name="Ushijima S."/>
            <person name="Smith C.A."/>
            <person name="Ahrendt S."/>
            <person name="Andreopoulos W."/>
            <person name="He G."/>
            <person name="Labutti K."/>
            <person name="Lipzen A."/>
            <person name="Ng V."/>
            <person name="Riley R."/>
            <person name="Sandor L."/>
            <person name="Barry K."/>
            <person name="Martinez A.T."/>
            <person name="Xiao Y."/>
            <person name="Gibbons J.G."/>
            <person name="Terashima K."/>
            <person name="Grigoriev I.V."/>
            <person name="Hibbett D.S."/>
        </authorList>
    </citation>
    <scope>NUCLEOTIDE SEQUENCE</scope>
    <source>
        <strain evidence="3">RHP3577 ss4</strain>
    </source>
</reference>
<dbReference type="EMBL" id="JANVFT010000117">
    <property type="protein sequence ID" value="KAJ4466226.1"/>
    <property type="molecule type" value="Genomic_DNA"/>
</dbReference>
<comment type="caution">
    <text evidence="3">The sequence shown here is derived from an EMBL/GenBank/DDBJ whole genome shotgun (WGS) entry which is preliminary data.</text>
</comment>
<evidence type="ECO:0000256" key="1">
    <source>
        <dbReference type="SAM" id="Coils"/>
    </source>
</evidence>
<accession>A0ABQ8UYV3</accession>
<keyword evidence="4" id="KW-1185">Reference proteome</keyword>
<evidence type="ECO:0000313" key="4">
    <source>
        <dbReference type="Proteomes" id="UP001150217"/>
    </source>
</evidence>